<dbReference type="PANTHER" id="PTHR10954:SF18">
    <property type="entry name" value="RIBONUCLEASE HII"/>
    <property type="match status" value="1"/>
</dbReference>
<name>A0A1M6J7F9_9CLOT</name>
<dbReference type="PROSITE" id="PS51975">
    <property type="entry name" value="RNASE_H_2"/>
    <property type="match status" value="1"/>
</dbReference>
<evidence type="ECO:0000256" key="8">
    <source>
        <dbReference type="ARBA" id="ARBA00022490"/>
    </source>
</evidence>
<evidence type="ECO:0000256" key="15">
    <source>
        <dbReference type="PROSITE-ProRule" id="PRU01319"/>
    </source>
</evidence>
<dbReference type="InterPro" id="IPR001352">
    <property type="entry name" value="RNase_HII/HIII"/>
</dbReference>
<comment type="subcellular location">
    <subcellularLocation>
        <location evidence="4 14">Cytoplasm</location>
    </subcellularLocation>
</comment>
<dbReference type="GO" id="GO:0004523">
    <property type="term" value="F:RNA-DNA hybrid ribonuclease activity"/>
    <property type="evidence" value="ECO:0007669"/>
    <property type="project" value="UniProtKB-UniRule"/>
</dbReference>
<dbReference type="InterPro" id="IPR012337">
    <property type="entry name" value="RNaseH-like_sf"/>
</dbReference>
<evidence type="ECO:0000256" key="13">
    <source>
        <dbReference type="ARBA" id="ARBA00023211"/>
    </source>
</evidence>
<dbReference type="GO" id="GO:0005737">
    <property type="term" value="C:cytoplasm"/>
    <property type="evidence" value="ECO:0007669"/>
    <property type="project" value="UniProtKB-SubCell"/>
</dbReference>
<protein>
    <recommendedName>
        <fullName evidence="7 14">Ribonuclease HII</fullName>
        <shortName evidence="14">RNase HII</shortName>
        <ecNumber evidence="6 14">3.1.26.4</ecNumber>
    </recommendedName>
</protein>
<comment type="similarity">
    <text evidence="5 14 16">Belongs to the RNase HII family.</text>
</comment>
<dbReference type="EC" id="3.1.26.4" evidence="6 14"/>
<keyword evidence="12 14" id="KW-0378">Hydrolase</keyword>
<dbReference type="GO" id="GO:0032299">
    <property type="term" value="C:ribonuclease H2 complex"/>
    <property type="evidence" value="ECO:0007669"/>
    <property type="project" value="TreeGrafter"/>
</dbReference>
<comment type="cofactor">
    <cofactor evidence="2">
        <name>Mg(2+)</name>
        <dbReference type="ChEBI" id="CHEBI:18420"/>
    </cofactor>
</comment>
<keyword evidence="9 14" id="KW-0540">Nuclease</keyword>
<evidence type="ECO:0000256" key="5">
    <source>
        <dbReference type="ARBA" id="ARBA00007383"/>
    </source>
</evidence>
<dbReference type="GO" id="GO:0006298">
    <property type="term" value="P:mismatch repair"/>
    <property type="evidence" value="ECO:0007669"/>
    <property type="project" value="TreeGrafter"/>
</dbReference>
<organism evidence="18 19">
    <name type="scientific">Hathewaya proteolytica DSM 3090</name>
    <dbReference type="NCBI Taxonomy" id="1121331"/>
    <lineage>
        <taxon>Bacteria</taxon>
        <taxon>Bacillati</taxon>
        <taxon>Bacillota</taxon>
        <taxon>Clostridia</taxon>
        <taxon>Eubacteriales</taxon>
        <taxon>Clostridiaceae</taxon>
        <taxon>Hathewaya</taxon>
    </lineage>
</organism>
<feature type="domain" description="RNase H type-2" evidence="17">
    <location>
        <begin position="85"/>
        <end position="269"/>
    </location>
</feature>
<dbReference type="HAMAP" id="MF_00052_B">
    <property type="entry name" value="RNase_HII_B"/>
    <property type="match status" value="1"/>
</dbReference>
<keyword evidence="11 14" id="KW-0255">Endonuclease</keyword>
<dbReference type="OrthoDB" id="9803420at2"/>
<dbReference type="GO" id="GO:0003723">
    <property type="term" value="F:RNA binding"/>
    <property type="evidence" value="ECO:0007669"/>
    <property type="project" value="UniProtKB-UniRule"/>
</dbReference>
<keyword evidence="8 14" id="KW-0963">Cytoplasm</keyword>
<dbReference type="SUPFAM" id="SSF53098">
    <property type="entry name" value="Ribonuclease H-like"/>
    <property type="match status" value="1"/>
</dbReference>
<proteinExistence type="inferred from homology"/>
<dbReference type="PANTHER" id="PTHR10954">
    <property type="entry name" value="RIBONUCLEASE H2 SUBUNIT A"/>
    <property type="match status" value="1"/>
</dbReference>
<evidence type="ECO:0000313" key="18">
    <source>
        <dbReference type="EMBL" id="SHJ42653.1"/>
    </source>
</evidence>
<feature type="binding site" evidence="14 15">
    <location>
        <position position="92"/>
    </location>
    <ligand>
        <name>a divalent metal cation</name>
        <dbReference type="ChEBI" id="CHEBI:60240"/>
    </ligand>
</feature>
<dbReference type="CDD" id="cd07182">
    <property type="entry name" value="RNase_HII_bacteria_HII_like"/>
    <property type="match status" value="1"/>
</dbReference>
<dbReference type="AlphaFoldDB" id="A0A1M6J7F9"/>
<comment type="cofactor">
    <cofactor evidence="14 15">
        <name>Mn(2+)</name>
        <dbReference type="ChEBI" id="CHEBI:29035"/>
    </cofactor>
    <cofactor evidence="14 15">
        <name>Mg(2+)</name>
        <dbReference type="ChEBI" id="CHEBI:18420"/>
    </cofactor>
    <text evidence="14 15">Manganese or magnesium. Binds 1 divalent metal ion per monomer in the absence of substrate. May bind a second metal ion after substrate binding.</text>
</comment>
<evidence type="ECO:0000259" key="17">
    <source>
        <dbReference type="PROSITE" id="PS51975"/>
    </source>
</evidence>
<feature type="binding site" evidence="14 15">
    <location>
        <position position="183"/>
    </location>
    <ligand>
        <name>a divalent metal cation</name>
        <dbReference type="ChEBI" id="CHEBI:60240"/>
    </ligand>
</feature>
<evidence type="ECO:0000256" key="10">
    <source>
        <dbReference type="ARBA" id="ARBA00022723"/>
    </source>
</evidence>
<dbReference type="GO" id="GO:0043137">
    <property type="term" value="P:DNA replication, removal of RNA primer"/>
    <property type="evidence" value="ECO:0007669"/>
    <property type="project" value="TreeGrafter"/>
</dbReference>
<dbReference type="Proteomes" id="UP000183952">
    <property type="component" value="Unassembled WGS sequence"/>
</dbReference>
<keyword evidence="10 14" id="KW-0479">Metal-binding</keyword>
<evidence type="ECO:0000256" key="1">
    <source>
        <dbReference type="ARBA" id="ARBA00000077"/>
    </source>
</evidence>
<dbReference type="EMBL" id="FRAD01000003">
    <property type="protein sequence ID" value="SHJ42653.1"/>
    <property type="molecule type" value="Genomic_DNA"/>
</dbReference>
<dbReference type="InterPro" id="IPR024567">
    <property type="entry name" value="RNase_HII/HIII_dom"/>
</dbReference>
<accession>A0A1M6J7F9</accession>
<dbReference type="InterPro" id="IPR022898">
    <property type="entry name" value="RNase_HII"/>
</dbReference>
<dbReference type="STRING" id="1121331.SAMN02745248_00075"/>
<evidence type="ECO:0000256" key="12">
    <source>
        <dbReference type="ARBA" id="ARBA00022801"/>
    </source>
</evidence>
<evidence type="ECO:0000256" key="7">
    <source>
        <dbReference type="ARBA" id="ARBA00019179"/>
    </source>
</evidence>
<evidence type="ECO:0000256" key="14">
    <source>
        <dbReference type="HAMAP-Rule" id="MF_00052"/>
    </source>
</evidence>
<evidence type="ECO:0000256" key="6">
    <source>
        <dbReference type="ARBA" id="ARBA00012180"/>
    </source>
</evidence>
<sequence length="269" mass="30548">MYKNLSEIHSASILDIKKAMEPYMNCMDKYYHTDELRCTLEALSQDKRTGVIKIHSMILKRKLDFENEILRVNGLYNFDKKYNVRYLAGVDEVGRGPLAGPIVAAAVLLDLEKVICYINDSKKIVESKRRQLSNLIKDSAISYNIVEISNEGIDAKGIGYCNNEVFIKAVEGLSISPDLILTDGYSIKNYDKIKNEFVIKGDTKSASIACASIIAKVYRDDLMKKYHEKYPQYGFDKNVGYGTSEHINAIKKYGSTDIHRKSFLTRIDV</sequence>
<dbReference type="Pfam" id="PF01351">
    <property type="entry name" value="RNase_HII"/>
    <property type="match status" value="1"/>
</dbReference>
<evidence type="ECO:0000313" key="19">
    <source>
        <dbReference type="Proteomes" id="UP000183952"/>
    </source>
</evidence>
<dbReference type="NCBIfam" id="NF000594">
    <property type="entry name" value="PRK00015.1-1"/>
    <property type="match status" value="1"/>
</dbReference>
<dbReference type="InterPro" id="IPR036397">
    <property type="entry name" value="RNaseH_sf"/>
</dbReference>
<evidence type="ECO:0000256" key="11">
    <source>
        <dbReference type="ARBA" id="ARBA00022759"/>
    </source>
</evidence>
<evidence type="ECO:0000256" key="9">
    <source>
        <dbReference type="ARBA" id="ARBA00022722"/>
    </source>
</evidence>
<comment type="function">
    <text evidence="3 14 16">Endonuclease that specifically degrades the RNA of RNA-DNA hybrids.</text>
</comment>
<evidence type="ECO:0000256" key="2">
    <source>
        <dbReference type="ARBA" id="ARBA00001946"/>
    </source>
</evidence>
<evidence type="ECO:0000256" key="16">
    <source>
        <dbReference type="RuleBase" id="RU003515"/>
    </source>
</evidence>
<evidence type="ECO:0000256" key="3">
    <source>
        <dbReference type="ARBA" id="ARBA00004065"/>
    </source>
</evidence>
<dbReference type="RefSeq" id="WP_072901062.1">
    <property type="nucleotide sequence ID" value="NZ_FRAD01000003.1"/>
</dbReference>
<dbReference type="GO" id="GO:0030145">
    <property type="term" value="F:manganese ion binding"/>
    <property type="evidence" value="ECO:0007669"/>
    <property type="project" value="UniProtKB-UniRule"/>
</dbReference>
<dbReference type="Gene3D" id="3.30.420.10">
    <property type="entry name" value="Ribonuclease H-like superfamily/Ribonuclease H"/>
    <property type="match status" value="1"/>
</dbReference>
<gene>
    <name evidence="14" type="primary">rnhB</name>
    <name evidence="18" type="ORF">SAMN02745248_00075</name>
</gene>
<evidence type="ECO:0000256" key="4">
    <source>
        <dbReference type="ARBA" id="ARBA00004496"/>
    </source>
</evidence>
<feature type="binding site" evidence="14 15">
    <location>
        <position position="91"/>
    </location>
    <ligand>
        <name>a divalent metal cation</name>
        <dbReference type="ChEBI" id="CHEBI:60240"/>
    </ligand>
</feature>
<keyword evidence="19" id="KW-1185">Reference proteome</keyword>
<dbReference type="NCBIfam" id="NF000595">
    <property type="entry name" value="PRK00015.1-3"/>
    <property type="match status" value="1"/>
</dbReference>
<reference evidence="18 19" key="1">
    <citation type="submission" date="2016-11" db="EMBL/GenBank/DDBJ databases">
        <authorList>
            <person name="Jaros S."/>
            <person name="Januszkiewicz K."/>
            <person name="Wedrychowicz H."/>
        </authorList>
    </citation>
    <scope>NUCLEOTIDE SEQUENCE [LARGE SCALE GENOMIC DNA]</scope>
    <source>
        <strain evidence="18 19">DSM 3090</strain>
    </source>
</reference>
<comment type="catalytic activity">
    <reaction evidence="1 14 15 16">
        <text>Endonucleolytic cleavage to 5'-phosphomonoester.</text>
        <dbReference type="EC" id="3.1.26.4"/>
    </reaction>
</comment>
<keyword evidence="13 14" id="KW-0464">Manganese</keyword>